<dbReference type="Gene3D" id="2.40.420.20">
    <property type="match status" value="1"/>
</dbReference>
<accession>A0A437QRT2</accession>
<comment type="similarity">
    <text evidence="1">Belongs to the membrane fusion protein (MFP) (TC 8.A.1) family.</text>
</comment>
<dbReference type="SUPFAM" id="SSF111369">
    <property type="entry name" value="HlyD-like secretion proteins"/>
    <property type="match status" value="1"/>
</dbReference>
<dbReference type="GO" id="GO:0015562">
    <property type="term" value="F:efflux transmembrane transporter activity"/>
    <property type="evidence" value="ECO:0007669"/>
    <property type="project" value="TreeGrafter"/>
</dbReference>
<dbReference type="Pfam" id="PF25954">
    <property type="entry name" value="Beta-barrel_RND_2"/>
    <property type="match status" value="1"/>
</dbReference>
<evidence type="ECO:0000256" key="1">
    <source>
        <dbReference type="ARBA" id="ARBA00009477"/>
    </source>
</evidence>
<dbReference type="InterPro" id="IPR006143">
    <property type="entry name" value="RND_pump_MFP"/>
</dbReference>
<evidence type="ECO:0000313" key="7">
    <source>
        <dbReference type="EMBL" id="RVU37223.1"/>
    </source>
</evidence>
<dbReference type="Gene3D" id="2.40.50.100">
    <property type="match status" value="1"/>
</dbReference>
<dbReference type="FunFam" id="2.40.30.170:FF:000010">
    <property type="entry name" value="Efflux RND transporter periplasmic adaptor subunit"/>
    <property type="match status" value="1"/>
</dbReference>
<dbReference type="InterPro" id="IPR058637">
    <property type="entry name" value="YknX-like_C"/>
</dbReference>
<dbReference type="NCBIfam" id="TIGR01730">
    <property type="entry name" value="RND_mfp"/>
    <property type="match status" value="1"/>
</dbReference>
<keyword evidence="3" id="KW-0472">Membrane</keyword>
<dbReference type="OrthoDB" id="9806939at2"/>
<dbReference type="AlphaFoldDB" id="A0A437QRT2"/>
<dbReference type="InterPro" id="IPR058625">
    <property type="entry name" value="MdtA-like_BSH"/>
</dbReference>
<feature type="domain" description="YknX-like C-terminal permuted SH3-like" evidence="6">
    <location>
        <begin position="279"/>
        <end position="347"/>
    </location>
</feature>
<evidence type="ECO:0000256" key="3">
    <source>
        <dbReference type="SAM" id="Phobius"/>
    </source>
</evidence>
<dbReference type="PANTHER" id="PTHR30469">
    <property type="entry name" value="MULTIDRUG RESISTANCE PROTEIN MDTA"/>
    <property type="match status" value="1"/>
</dbReference>
<feature type="domain" description="Multidrug resistance protein MdtA-like barrel-sandwich hybrid" evidence="4">
    <location>
        <begin position="76"/>
        <end position="189"/>
    </location>
</feature>
<proteinExistence type="inferred from homology"/>
<keyword evidence="3" id="KW-0812">Transmembrane</keyword>
<gene>
    <name evidence="7" type="ORF">EOE67_11560</name>
</gene>
<dbReference type="GO" id="GO:1990281">
    <property type="term" value="C:efflux pump complex"/>
    <property type="evidence" value="ECO:0007669"/>
    <property type="project" value="TreeGrafter"/>
</dbReference>
<dbReference type="RefSeq" id="WP_127699235.1">
    <property type="nucleotide sequence ID" value="NZ_SACS01000011.1"/>
</dbReference>
<comment type="caution">
    <text evidence="7">The sequence shown here is derived from an EMBL/GenBank/DDBJ whole genome shotgun (WGS) entry which is preliminary data.</text>
</comment>
<keyword evidence="3" id="KW-1133">Transmembrane helix</keyword>
<reference evidence="7 8" key="1">
    <citation type="submission" date="2019-01" db="EMBL/GenBank/DDBJ databases">
        <authorList>
            <person name="Chen W.-M."/>
        </authorList>
    </citation>
    <scope>NUCLEOTIDE SEQUENCE [LARGE SCALE GENOMIC DNA]</scope>
    <source>
        <strain evidence="7 8">KYPC3</strain>
    </source>
</reference>
<dbReference type="Gene3D" id="1.10.287.470">
    <property type="entry name" value="Helix hairpin bin"/>
    <property type="match status" value="1"/>
</dbReference>
<organism evidence="7 8">
    <name type="scientific">Rheinheimera riviphila</name>
    <dbReference type="NCBI Taxonomy" id="1834037"/>
    <lineage>
        <taxon>Bacteria</taxon>
        <taxon>Pseudomonadati</taxon>
        <taxon>Pseudomonadota</taxon>
        <taxon>Gammaproteobacteria</taxon>
        <taxon>Chromatiales</taxon>
        <taxon>Chromatiaceae</taxon>
        <taxon>Rheinheimera</taxon>
    </lineage>
</organism>
<evidence type="ECO:0000259" key="4">
    <source>
        <dbReference type="Pfam" id="PF25917"/>
    </source>
</evidence>
<dbReference type="Gene3D" id="2.40.30.170">
    <property type="match status" value="1"/>
</dbReference>
<dbReference type="PANTHER" id="PTHR30469:SF16">
    <property type="entry name" value="HAE1 FAMILY EFFLUX PUMP MFP COMPONENT"/>
    <property type="match status" value="1"/>
</dbReference>
<keyword evidence="8" id="KW-1185">Reference proteome</keyword>
<dbReference type="Pfam" id="PF25989">
    <property type="entry name" value="YknX_C"/>
    <property type="match status" value="1"/>
</dbReference>
<dbReference type="Pfam" id="PF25917">
    <property type="entry name" value="BSH_RND"/>
    <property type="match status" value="1"/>
</dbReference>
<sequence length="351" mass="38353">MSQQPTRLIFIILAALLGFIAYIWFSADNNKAQMNGGNNQTTVKTAKITTAELSRQVKTLGTALAYDSAKIVAATSDYLTLLDINEGQQVKKGQLLAQLNDTEEKARVNELKALLNEQKRQLARLNNLTRTQASAISLQDEQQAKVNATQAQLDAVMARLSEMQIKAPFDGLLGLRQVSEGAYISTGTVLTTLDDISVIRVEFNVSERYIADLTLDMPLAITNVAYGETKFVGKIKAMDPRLDPVTRSIKVHGTIENSDLKLRPGMLLNVTVELANNKVLQVPEKAIVPLQNRHYVFVVAADDSVKQVEITLGQRVPGSIEVLSGLAEGDEVVVEGTQKLRNGVVVTRVGQ</sequence>
<evidence type="ECO:0000313" key="8">
    <source>
        <dbReference type="Proteomes" id="UP000283077"/>
    </source>
</evidence>
<dbReference type="EMBL" id="SACS01000011">
    <property type="protein sequence ID" value="RVU37223.1"/>
    <property type="molecule type" value="Genomic_DNA"/>
</dbReference>
<evidence type="ECO:0000259" key="6">
    <source>
        <dbReference type="Pfam" id="PF25989"/>
    </source>
</evidence>
<protein>
    <submittedName>
        <fullName evidence="7">Efflux RND transporter periplasmic adaptor subunit</fullName>
    </submittedName>
</protein>
<feature type="transmembrane region" description="Helical" evidence="3">
    <location>
        <begin position="7"/>
        <end position="25"/>
    </location>
</feature>
<evidence type="ECO:0000259" key="5">
    <source>
        <dbReference type="Pfam" id="PF25954"/>
    </source>
</evidence>
<dbReference type="InterPro" id="IPR058792">
    <property type="entry name" value="Beta-barrel_RND_2"/>
</dbReference>
<evidence type="ECO:0000256" key="2">
    <source>
        <dbReference type="SAM" id="Coils"/>
    </source>
</evidence>
<keyword evidence="2" id="KW-0175">Coiled coil</keyword>
<dbReference type="Proteomes" id="UP000283077">
    <property type="component" value="Unassembled WGS sequence"/>
</dbReference>
<feature type="coiled-coil region" evidence="2">
    <location>
        <begin position="108"/>
        <end position="166"/>
    </location>
</feature>
<name>A0A437QRT2_9GAMM</name>
<feature type="domain" description="CusB-like beta-barrel" evidence="5">
    <location>
        <begin position="201"/>
        <end position="273"/>
    </location>
</feature>